<name>A0A3S1C329_ELYCH</name>
<evidence type="ECO:0000256" key="5">
    <source>
        <dbReference type="SAM" id="Phobius"/>
    </source>
</evidence>
<feature type="non-terminal residue" evidence="6">
    <location>
        <position position="120"/>
    </location>
</feature>
<keyword evidence="3" id="KW-0862">Zinc</keyword>
<dbReference type="EMBL" id="RQTK01000330">
    <property type="protein sequence ID" value="RUS81574.1"/>
    <property type="molecule type" value="Genomic_DNA"/>
</dbReference>
<keyword evidence="7" id="KW-1185">Reference proteome</keyword>
<organism evidence="6 7">
    <name type="scientific">Elysia chlorotica</name>
    <name type="common">Eastern emerald elysia</name>
    <name type="synonym">Sea slug</name>
    <dbReference type="NCBI Taxonomy" id="188477"/>
    <lineage>
        <taxon>Eukaryota</taxon>
        <taxon>Metazoa</taxon>
        <taxon>Spiralia</taxon>
        <taxon>Lophotrochozoa</taxon>
        <taxon>Mollusca</taxon>
        <taxon>Gastropoda</taxon>
        <taxon>Heterobranchia</taxon>
        <taxon>Euthyneura</taxon>
        <taxon>Panpulmonata</taxon>
        <taxon>Sacoglossa</taxon>
        <taxon>Placobranchoidea</taxon>
        <taxon>Plakobranchidae</taxon>
        <taxon>Elysia</taxon>
    </lineage>
</organism>
<evidence type="ECO:0000256" key="1">
    <source>
        <dbReference type="ARBA" id="ARBA00004127"/>
    </source>
</evidence>
<feature type="non-terminal residue" evidence="6">
    <location>
        <position position="1"/>
    </location>
</feature>
<feature type="transmembrane region" description="Helical" evidence="5">
    <location>
        <begin position="56"/>
        <end position="77"/>
    </location>
</feature>
<feature type="transmembrane region" description="Helical" evidence="5">
    <location>
        <begin position="89"/>
        <end position="113"/>
    </location>
</feature>
<dbReference type="GO" id="GO:0031410">
    <property type="term" value="C:cytoplasmic vesicle"/>
    <property type="evidence" value="ECO:0007669"/>
    <property type="project" value="UniProtKB-SubCell"/>
</dbReference>
<accession>A0A3S1C329</accession>
<dbReference type="GO" id="GO:0016020">
    <property type="term" value="C:membrane"/>
    <property type="evidence" value="ECO:0007669"/>
    <property type="project" value="TreeGrafter"/>
</dbReference>
<dbReference type="PANTHER" id="PTHR31937">
    <property type="entry name" value="TRANSMEMBRANE PROTEIN 163"/>
    <property type="match status" value="1"/>
</dbReference>
<dbReference type="PANTHER" id="PTHR31937:SF2">
    <property type="entry name" value="TRANSMEMBRANE PROTEIN 163"/>
    <property type="match status" value="1"/>
</dbReference>
<comment type="caution">
    <text evidence="6">The sequence shown here is derived from an EMBL/GenBank/DDBJ whole genome shotgun (WGS) entry which is preliminary data.</text>
</comment>
<evidence type="ECO:0000256" key="4">
    <source>
        <dbReference type="ARBA" id="ARBA00023329"/>
    </source>
</evidence>
<protein>
    <recommendedName>
        <fullName evidence="8">Transmembrane protein 163</fullName>
    </recommendedName>
</protein>
<dbReference type="OrthoDB" id="5980560at2759"/>
<dbReference type="InterPro" id="IPR026765">
    <property type="entry name" value="Tmem163"/>
</dbReference>
<evidence type="ECO:0008006" key="8">
    <source>
        <dbReference type="Google" id="ProtNLM"/>
    </source>
</evidence>
<dbReference type="GO" id="GO:0012505">
    <property type="term" value="C:endomembrane system"/>
    <property type="evidence" value="ECO:0007669"/>
    <property type="project" value="UniProtKB-SubCell"/>
</dbReference>
<proteinExistence type="predicted"/>
<keyword evidence="5" id="KW-1133">Transmembrane helix</keyword>
<evidence type="ECO:0000256" key="2">
    <source>
        <dbReference type="ARBA" id="ARBA00004541"/>
    </source>
</evidence>
<sequence>GKSEQFSLINGGESQASLARLCRAALAISWISILFSLASGIVAIDISFDNSSESLFAYGLGALLDSLSSVVVVWRFYDLTDHSKALTREYKACIVIGFLFLVSAASLMVRSILAINTRTK</sequence>
<dbReference type="Proteomes" id="UP000271974">
    <property type="component" value="Unassembled WGS sequence"/>
</dbReference>
<keyword evidence="5" id="KW-0812">Transmembrane</keyword>
<keyword evidence="4" id="KW-0968">Cytoplasmic vesicle</keyword>
<keyword evidence="5" id="KW-0472">Membrane</keyword>
<dbReference type="AlphaFoldDB" id="A0A3S1C329"/>
<evidence type="ECO:0000313" key="6">
    <source>
        <dbReference type="EMBL" id="RUS81574.1"/>
    </source>
</evidence>
<reference evidence="6 7" key="1">
    <citation type="submission" date="2019-01" db="EMBL/GenBank/DDBJ databases">
        <title>A draft genome assembly of the solar-powered sea slug Elysia chlorotica.</title>
        <authorList>
            <person name="Cai H."/>
            <person name="Li Q."/>
            <person name="Fang X."/>
            <person name="Li J."/>
            <person name="Curtis N.E."/>
            <person name="Altenburger A."/>
            <person name="Shibata T."/>
            <person name="Feng M."/>
            <person name="Maeda T."/>
            <person name="Schwartz J.A."/>
            <person name="Shigenobu S."/>
            <person name="Lundholm N."/>
            <person name="Nishiyama T."/>
            <person name="Yang H."/>
            <person name="Hasebe M."/>
            <person name="Li S."/>
            <person name="Pierce S.K."/>
            <person name="Wang J."/>
        </authorList>
    </citation>
    <scope>NUCLEOTIDE SEQUENCE [LARGE SCALE GENOMIC DNA]</scope>
    <source>
        <strain evidence="6">EC2010</strain>
        <tissue evidence="6">Whole organism of an adult</tissue>
    </source>
</reference>
<evidence type="ECO:0000313" key="7">
    <source>
        <dbReference type="Proteomes" id="UP000271974"/>
    </source>
</evidence>
<feature type="transmembrane region" description="Helical" evidence="5">
    <location>
        <begin position="21"/>
        <end position="44"/>
    </location>
</feature>
<comment type="subcellular location">
    <subcellularLocation>
        <location evidence="2">Cytoplasmic vesicle</location>
    </subcellularLocation>
    <subcellularLocation>
        <location evidence="1">Endomembrane system</location>
        <topology evidence="1">Multi-pass membrane protein</topology>
    </subcellularLocation>
</comment>
<evidence type="ECO:0000256" key="3">
    <source>
        <dbReference type="ARBA" id="ARBA00022833"/>
    </source>
</evidence>
<gene>
    <name evidence="6" type="ORF">EGW08_010675</name>
</gene>